<feature type="domain" description="TRAP C4-dicarboxylate transport system permease DctM subunit" evidence="10">
    <location>
        <begin position="14"/>
        <end position="524"/>
    </location>
</feature>
<evidence type="ECO:0000256" key="5">
    <source>
        <dbReference type="ARBA" id="ARBA00022989"/>
    </source>
</evidence>
<evidence type="ECO:0000256" key="6">
    <source>
        <dbReference type="ARBA" id="ARBA00023136"/>
    </source>
</evidence>
<dbReference type="GO" id="GO:0005886">
    <property type="term" value="C:plasma membrane"/>
    <property type="evidence" value="ECO:0007669"/>
    <property type="project" value="UniProtKB-SubCell"/>
</dbReference>
<sequence>MEFFATNFAPFMFAGLIMFLLLGFPVAFSLGACGLFFGFVGIEMGIFPSSVLSWLPQRLIGIMANDTLLAVPFFTLMGLILERSGMAEDLLDTVGQVFGPMRGGLALAVIFVGALLAATTGVVAASVISMGLISLPIMLRYGYDRRLTSGVIAASGTLAQIIPPSLVLILMADQLGKSVGDMYKGAFMPGFMLMGMYVLYVLFLAVFKPHQVPALPPEARTYREPNGGGGYTSLAILAGLSATVSIFLARHMAEVHTWWQGELVTSVATDEKVVVAMCGGTAVALVIALLNKGFKLGLLSRLAERVTFVLIPPLLLIFLVLGTIFLGIATPTEGGAMGAMGALIMGWARKRLDMKLLKQALASTTKLSSFVMFILIGATMFSLVFQAADGPIWVEHLLTTLPGGQVGFLIAVNVMVFFLAFFLDYFELSFIVVPLLAPVADKLGIDLIWFGVLLAVNMQTSFMHPPFGFALFFLRSVAPEKPYIDRVTRKTMEPVTTMQIYRGAIPFLLIQLTMVGLLIAFPGIVTGALDAKVEYNMESIGDQMRGSLGSPAEGESYGAEPSATPEEPAPGPDASMPSPEPAPQAEPAPADDPLKAMEDALKKPTN</sequence>
<feature type="transmembrane region" description="Helical" evidence="9">
    <location>
        <begin position="448"/>
        <end position="474"/>
    </location>
</feature>
<evidence type="ECO:0000256" key="3">
    <source>
        <dbReference type="ARBA" id="ARBA00022519"/>
    </source>
</evidence>
<evidence type="ECO:0000256" key="2">
    <source>
        <dbReference type="ARBA" id="ARBA00022475"/>
    </source>
</evidence>
<dbReference type="Proteomes" id="UP000194440">
    <property type="component" value="Chromosome"/>
</dbReference>
<evidence type="ECO:0000313" key="11">
    <source>
        <dbReference type="EMBL" id="ART58501.1"/>
    </source>
</evidence>
<dbReference type="KEGG" id="acip:CBP36_06180"/>
<comment type="function">
    <text evidence="7">Part of the tripartite ATP-independent periplasmic (TRAP) transport system.</text>
</comment>
<feature type="transmembrane region" description="Helical" evidence="9">
    <location>
        <begin position="228"/>
        <end position="253"/>
    </location>
</feature>
<feature type="transmembrane region" description="Helical" evidence="9">
    <location>
        <begin position="67"/>
        <end position="86"/>
    </location>
</feature>
<feature type="transmembrane region" description="Helical" evidence="9">
    <location>
        <begin position="187"/>
        <end position="207"/>
    </location>
</feature>
<name>A0A240UAF7_9BURK</name>
<feature type="transmembrane region" description="Helical" evidence="9">
    <location>
        <begin position="334"/>
        <end position="349"/>
    </location>
</feature>
<feature type="compositionally biased region" description="Low complexity" evidence="8">
    <location>
        <begin position="559"/>
        <end position="577"/>
    </location>
</feature>
<evidence type="ECO:0000256" key="9">
    <source>
        <dbReference type="SAM" id="Phobius"/>
    </source>
</evidence>
<dbReference type="RefSeq" id="WP_086926875.1">
    <property type="nucleotide sequence ID" value="NZ_CP021366.1"/>
</dbReference>
<feature type="transmembrane region" description="Helical" evidence="9">
    <location>
        <begin position="504"/>
        <end position="529"/>
    </location>
</feature>
<protein>
    <submittedName>
        <fullName evidence="11">C4-dicarboxylate ABC transporter</fullName>
    </submittedName>
</protein>
<feature type="transmembrane region" description="Helical" evidence="9">
    <location>
        <begin position="370"/>
        <end position="388"/>
    </location>
</feature>
<keyword evidence="2" id="KW-1003">Cell membrane</keyword>
<feature type="transmembrane region" description="Helical" evidence="9">
    <location>
        <begin position="34"/>
        <end position="55"/>
    </location>
</feature>
<evidence type="ECO:0000256" key="4">
    <source>
        <dbReference type="ARBA" id="ARBA00022692"/>
    </source>
</evidence>
<feature type="transmembrane region" description="Helical" evidence="9">
    <location>
        <begin position="408"/>
        <end position="436"/>
    </location>
</feature>
<feature type="transmembrane region" description="Helical" evidence="9">
    <location>
        <begin position="306"/>
        <end position="328"/>
    </location>
</feature>
<feature type="compositionally biased region" description="Basic and acidic residues" evidence="8">
    <location>
        <begin position="592"/>
        <end position="606"/>
    </location>
</feature>
<evidence type="ECO:0000259" key="10">
    <source>
        <dbReference type="Pfam" id="PF06808"/>
    </source>
</evidence>
<organism evidence="11 12">
    <name type="scientific">Acidovorax carolinensis</name>
    <dbReference type="NCBI Taxonomy" id="553814"/>
    <lineage>
        <taxon>Bacteria</taxon>
        <taxon>Pseudomonadati</taxon>
        <taxon>Pseudomonadota</taxon>
        <taxon>Betaproteobacteria</taxon>
        <taxon>Burkholderiales</taxon>
        <taxon>Comamonadaceae</taxon>
        <taxon>Acidovorax</taxon>
    </lineage>
</organism>
<dbReference type="InterPro" id="IPR010656">
    <property type="entry name" value="DctM"/>
</dbReference>
<dbReference type="AlphaFoldDB" id="A0A240UAF7"/>
<feature type="transmembrane region" description="Helical" evidence="9">
    <location>
        <begin position="151"/>
        <end position="172"/>
    </location>
</feature>
<dbReference type="EMBL" id="CP021366">
    <property type="protein sequence ID" value="ART58501.1"/>
    <property type="molecule type" value="Genomic_DNA"/>
</dbReference>
<reference evidence="11" key="1">
    <citation type="submission" date="2017-05" db="EMBL/GenBank/DDBJ databases">
        <title>Polyphasic characterization of four soil-derived phenanthrene-degrading Acidovorax strains and proposal of Acidovorax phenanthrenivorans sp. nov.</title>
        <authorList>
            <person name="Singleton D."/>
            <person name="Lee J."/>
            <person name="Dickey A.N."/>
            <person name="Stroud A."/>
            <person name="Scholl E.H."/>
            <person name="Wright F.A."/>
            <person name="Aitken M.D."/>
        </authorList>
    </citation>
    <scope>NUCLEOTIDE SEQUENCE</scope>
    <source>
        <strain evidence="11">P4</strain>
    </source>
</reference>
<accession>A0A240UAF7</accession>
<feature type="region of interest" description="Disordered" evidence="8">
    <location>
        <begin position="544"/>
        <end position="606"/>
    </location>
</feature>
<evidence type="ECO:0000256" key="7">
    <source>
        <dbReference type="RuleBase" id="RU369079"/>
    </source>
</evidence>
<keyword evidence="6 9" id="KW-0472">Membrane</keyword>
<dbReference type="InterPro" id="IPR004681">
    <property type="entry name" value="TRAP_DctM"/>
</dbReference>
<dbReference type="Pfam" id="PF06808">
    <property type="entry name" value="DctM"/>
    <property type="match status" value="1"/>
</dbReference>
<keyword evidence="3 7" id="KW-0997">Cell inner membrane</keyword>
<dbReference type="GO" id="GO:0022857">
    <property type="term" value="F:transmembrane transporter activity"/>
    <property type="evidence" value="ECO:0007669"/>
    <property type="project" value="UniProtKB-UniRule"/>
</dbReference>
<feature type="transmembrane region" description="Helical" evidence="9">
    <location>
        <begin position="273"/>
        <end position="294"/>
    </location>
</feature>
<keyword evidence="5 9" id="KW-1133">Transmembrane helix</keyword>
<evidence type="ECO:0000256" key="8">
    <source>
        <dbReference type="SAM" id="MobiDB-lite"/>
    </source>
</evidence>
<keyword evidence="12" id="KW-1185">Reference proteome</keyword>
<keyword evidence="4 9" id="KW-0812">Transmembrane</keyword>
<comment type="subcellular location">
    <subcellularLocation>
        <location evidence="1 7">Cell inner membrane</location>
        <topology evidence="1 7">Multi-pass membrane protein</topology>
    </subcellularLocation>
</comment>
<evidence type="ECO:0000313" key="12">
    <source>
        <dbReference type="Proteomes" id="UP000194440"/>
    </source>
</evidence>
<gene>
    <name evidence="11" type="ORF">CBP36_06180</name>
</gene>
<dbReference type="OrthoDB" id="9796052at2"/>
<dbReference type="PANTHER" id="PTHR33362:SF7">
    <property type="entry name" value="SLL1103 PROTEIN"/>
    <property type="match status" value="1"/>
</dbReference>
<feature type="transmembrane region" description="Helical" evidence="9">
    <location>
        <begin position="7"/>
        <end position="28"/>
    </location>
</feature>
<keyword evidence="7" id="KW-0813">Transport</keyword>
<evidence type="ECO:0000256" key="1">
    <source>
        <dbReference type="ARBA" id="ARBA00004429"/>
    </source>
</evidence>
<proteinExistence type="predicted"/>
<dbReference type="PANTHER" id="PTHR33362">
    <property type="entry name" value="SIALIC ACID TRAP TRANSPORTER PERMEASE PROTEIN SIAT-RELATED"/>
    <property type="match status" value="1"/>
</dbReference>
<feature type="transmembrane region" description="Helical" evidence="9">
    <location>
        <begin position="106"/>
        <end position="139"/>
    </location>
</feature>